<evidence type="ECO:0000313" key="2">
    <source>
        <dbReference type="Proteomes" id="UP001595925"/>
    </source>
</evidence>
<keyword evidence="2" id="KW-1185">Reference proteome</keyword>
<dbReference type="RefSeq" id="WP_380683598.1">
    <property type="nucleotide sequence ID" value="NZ_JAIVEF010000030.1"/>
</dbReference>
<evidence type="ECO:0000313" key="1">
    <source>
        <dbReference type="EMBL" id="MFC4989271.1"/>
    </source>
</evidence>
<dbReference type="AlphaFoldDB" id="A0ABD5QHH2"/>
<protein>
    <submittedName>
        <fullName evidence="1">Uncharacterized protein</fullName>
    </submittedName>
</protein>
<accession>A0ABD5QHH2</accession>
<dbReference type="EMBL" id="JBHSJG010000044">
    <property type="protein sequence ID" value="MFC4989271.1"/>
    <property type="molecule type" value="Genomic_DNA"/>
</dbReference>
<proteinExistence type="predicted"/>
<name>A0ABD5QHH2_9EURY</name>
<dbReference type="Proteomes" id="UP001595925">
    <property type="component" value="Unassembled WGS sequence"/>
</dbReference>
<sequence length="139" mass="15569">MVGEEPGDIKRKGRDVVEQSLDRVALWFITRDRRHGDDQRLRSTEDESSEVAKALGGDIAGFCMAEFASLSVWTAVVVDIDEVEANDLRTGAEDHRRLLDKEIIDECFQFSRRNGVKLCKRVVVGVRFPGSVGTALIDF</sequence>
<organism evidence="1 2">
    <name type="scientific">Saliphagus infecundisoli</name>
    <dbReference type="NCBI Taxonomy" id="1849069"/>
    <lineage>
        <taxon>Archaea</taxon>
        <taxon>Methanobacteriati</taxon>
        <taxon>Methanobacteriota</taxon>
        <taxon>Stenosarchaea group</taxon>
        <taxon>Halobacteria</taxon>
        <taxon>Halobacteriales</taxon>
        <taxon>Natrialbaceae</taxon>
        <taxon>Saliphagus</taxon>
    </lineage>
</organism>
<reference evidence="1 2" key="1">
    <citation type="journal article" date="2019" name="Int. J. Syst. Evol. Microbiol.">
        <title>The Global Catalogue of Microorganisms (GCM) 10K type strain sequencing project: providing services to taxonomists for standard genome sequencing and annotation.</title>
        <authorList>
            <consortium name="The Broad Institute Genomics Platform"/>
            <consortium name="The Broad Institute Genome Sequencing Center for Infectious Disease"/>
            <person name="Wu L."/>
            <person name="Ma J."/>
        </authorList>
    </citation>
    <scope>NUCLEOTIDE SEQUENCE [LARGE SCALE GENOMIC DNA]</scope>
    <source>
        <strain evidence="1 2">CGMCC 1.15824</strain>
    </source>
</reference>
<comment type="caution">
    <text evidence="1">The sequence shown here is derived from an EMBL/GenBank/DDBJ whole genome shotgun (WGS) entry which is preliminary data.</text>
</comment>
<gene>
    <name evidence="1" type="ORF">ACFPFO_16200</name>
</gene>